<protein>
    <recommendedName>
        <fullName evidence="10">UDP-N-acetylglucosamine--N-acetylmuramyl-(pentapeptide) pyrophosphoryl-undecaprenol N-acetylglucosamine transferase</fullName>
        <ecNumber evidence="10">2.4.1.227</ecNumber>
    </recommendedName>
    <alternativeName>
        <fullName evidence="10">Undecaprenyl-PP-MurNAc-pentapeptide-UDPGlcNAc GlcNAc transferase</fullName>
    </alternativeName>
</protein>
<comment type="caution">
    <text evidence="13">The sequence shown here is derived from an EMBL/GenBank/DDBJ whole genome shotgun (WGS) entry which is preliminary data.</text>
</comment>
<keyword evidence="14" id="KW-1185">Reference proteome</keyword>
<reference evidence="13 14" key="1">
    <citation type="submission" date="2022-04" db="EMBL/GenBank/DDBJ databases">
        <title>Positive selection, recombination, and allopatry shape intraspecific diversity of widespread and dominant cyanobacteria.</title>
        <authorList>
            <person name="Wei J."/>
            <person name="Shu W."/>
            <person name="Hu C."/>
        </authorList>
    </citation>
    <scope>NUCLEOTIDE SEQUENCE [LARGE SCALE GENOMIC DNA]</scope>
    <source>
        <strain evidence="13 14">DQ-A4</strain>
    </source>
</reference>
<dbReference type="Pfam" id="PF04101">
    <property type="entry name" value="Glyco_tran_28_C"/>
    <property type="match status" value="1"/>
</dbReference>
<dbReference type="Pfam" id="PF03033">
    <property type="entry name" value="Glyco_transf_28"/>
    <property type="match status" value="1"/>
</dbReference>
<sequence>MSTSTQAASPRLLVAASGTGGHLFPAIATAEALRQEGYTIEWLGVPDRLETTLVPKNFPLHTVHMAGFQGRPGLGTVKTIGQFGQATVQVRRLLKQGNFDGVFTTGGYIAAPAIIAARSLDLPAVLHESNALPGKVTRWLSPWCTTVALGFEAARTYLPKAKTVVVGTPVRDEFLTPESPVLTDPAIPDGVPLVVVVGGSQGAVAVNQLVRAAAPAWIEAGAWIVHQTGSNDPEADSYSHPHYIRRPFFSAMAALMHRATLAIGRSGAGTLTELAISRTPSILIPYPFAAEDHQTVNAKAFVDAQAALMLNQGQIVASEFQALVLDLLAEPQRLDSMAAAAGRLAAADSATKLADLIQQVVLNR</sequence>
<keyword evidence="6 10" id="KW-0573">Peptidoglycan synthesis</keyword>
<evidence type="ECO:0000256" key="6">
    <source>
        <dbReference type="ARBA" id="ARBA00022984"/>
    </source>
</evidence>
<keyword evidence="5 10" id="KW-0133">Cell shape</keyword>
<dbReference type="HAMAP" id="MF_00033">
    <property type="entry name" value="MurG"/>
    <property type="match status" value="1"/>
</dbReference>
<dbReference type="Proteomes" id="UP001482513">
    <property type="component" value="Unassembled WGS sequence"/>
</dbReference>
<evidence type="ECO:0000256" key="3">
    <source>
        <dbReference type="ARBA" id="ARBA00022676"/>
    </source>
</evidence>
<feature type="binding site" evidence="10">
    <location>
        <position position="294"/>
    </location>
    <ligand>
        <name>UDP-N-acetyl-alpha-D-glucosamine</name>
        <dbReference type="ChEBI" id="CHEBI:57705"/>
    </ligand>
</feature>
<evidence type="ECO:0000256" key="2">
    <source>
        <dbReference type="ARBA" id="ARBA00022618"/>
    </source>
</evidence>
<evidence type="ECO:0000256" key="8">
    <source>
        <dbReference type="ARBA" id="ARBA00023306"/>
    </source>
</evidence>
<dbReference type="GO" id="GO:0016757">
    <property type="term" value="F:glycosyltransferase activity"/>
    <property type="evidence" value="ECO:0007669"/>
    <property type="project" value="UniProtKB-KW"/>
</dbReference>
<keyword evidence="1 10" id="KW-1003">Cell membrane</keyword>
<comment type="function">
    <text evidence="10">Cell wall formation. Catalyzes the transfer of a GlcNAc subunit on undecaprenyl-pyrophosphoryl-MurNAc-pentapeptide (lipid intermediate I) to form undecaprenyl-pyrophosphoryl-MurNAc-(pentapeptide)GlcNAc (lipid intermediate II).</text>
</comment>
<evidence type="ECO:0000256" key="4">
    <source>
        <dbReference type="ARBA" id="ARBA00022679"/>
    </source>
</evidence>
<dbReference type="InterPro" id="IPR007235">
    <property type="entry name" value="Glyco_trans_28_C"/>
</dbReference>
<evidence type="ECO:0000256" key="7">
    <source>
        <dbReference type="ARBA" id="ARBA00023136"/>
    </source>
</evidence>
<dbReference type="InterPro" id="IPR006009">
    <property type="entry name" value="GlcNAc_MurG"/>
</dbReference>
<feature type="domain" description="Glycosyltransferase family 28 N-terminal" evidence="11">
    <location>
        <begin position="13"/>
        <end position="148"/>
    </location>
</feature>
<name>A0ABV0K0S5_9CYAN</name>
<dbReference type="EC" id="2.4.1.227" evidence="10"/>
<evidence type="ECO:0000313" key="13">
    <source>
        <dbReference type="EMBL" id="MEP0946371.1"/>
    </source>
</evidence>
<accession>A0ABV0K0S5</accession>
<feature type="binding site" evidence="10">
    <location>
        <begin position="19"/>
        <end position="21"/>
    </location>
    <ligand>
        <name>UDP-N-acetyl-alpha-D-glucosamine</name>
        <dbReference type="ChEBI" id="CHEBI:57705"/>
    </ligand>
</feature>
<dbReference type="CDD" id="cd03785">
    <property type="entry name" value="GT28_MurG"/>
    <property type="match status" value="1"/>
</dbReference>
<comment type="similarity">
    <text evidence="10">Belongs to the glycosyltransferase 28 family. MurG subfamily.</text>
</comment>
<dbReference type="Gene3D" id="3.40.50.2000">
    <property type="entry name" value="Glycogen Phosphorylase B"/>
    <property type="match status" value="2"/>
</dbReference>
<comment type="pathway">
    <text evidence="10">Cell wall biogenesis; peptidoglycan biosynthesis.</text>
</comment>
<feature type="domain" description="Glycosyl transferase family 28 C-terminal" evidence="12">
    <location>
        <begin position="194"/>
        <end position="350"/>
    </location>
</feature>
<evidence type="ECO:0000313" key="14">
    <source>
        <dbReference type="Proteomes" id="UP001482513"/>
    </source>
</evidence>
<proteinExistence type="inferred from homology"/>
<dbReference type="SUPFAM" id="SSF53756">
    <property type="entry name" value="UDP-Glycosyltransferase/glycogen phosphorylase"/>
    <property type="match status" value="1"/>
</dbReference>
<evidence type="ECO:0000256" key="9">
    <source>
        <dbReference type="ARBA" id="ARBA00023316"/>
    </source>
</evidence>
<comment type="caution">
    <text evidence="10">Lacks conserved residue(s) required for the propagation of feature annotation.</text>
</comment>
<feature type="binding site" evidence="10">
    <location>
        <position position="130"/>
    </location>
    <ligand>
        <name>UDP-N-acetyl-alpha-D-glucosamine</name>
        <dbReference type="ChEBI" id="CHEBI:57705"/>
    </ligand>
</feature>
<evidence type="ECO:0000259" key="11">
    <source>
        <dbReference type="Pfam" id="PF03033"/>
    </source>
</evidence>
<keyword evidence="2 10" id="KW-0132">Cell division</keyword>
<keyword evidence="4 10" id="KW-0808">Transferase</keyword>
<dbReference type="PANTHER" id="PTHR21015:SF22">
    <property type="entry name" value="GLYCOSYLTRANSFERASE"/>
    <property type="match status" value="1"/>
</dbReference>
<dbReference type="RefSeq" id="WP_190695836.1">
    <property type="nucleotide sequence ID" value="NZ_JAMPKX010000002.1"/>
</dbReference>
<evidence type="ECO:0000259" key="12">
    <source>
        <dbReference type="Pfam" id="PF04101"/>
    </source>
</evidence>
<dbReference type="NCBIfam" id="TIGR01133">
    <property type="entry name" value="murG"/>
    <property type="match status" value="1"/>
</dbReference>
<dbReference type="PANTHER" id="PTHR21015">
    <property type="entry name" value="UDP-N-ACETYLGLUCOSAMINE--N-ACETYLMURAMYL-(PENTAPEPTIDE) PYROPHOSPHORYL-UNDECAPRENOL N-ACETYLGLUCOSAMINE TRANSFERASE 1"/>
    <property type="match status" value="1"/>
</dbReference>
<keyword evidence="8 10" id="KW-0131">Cell cycle</keyword>
<feature type="binding site" evidence="10">
    <location>
        <position position="200"/>
    </location>
    <ligand>
        <name>UDP-N-acetyl-alpha-D-glucosamine</name>
        <dbReference type="ChEBI" id="CHEBI:57705"/>
    </ligand>
</feature>
<keyword evidence="9 10" id="KW-0961">Cell wall biogenesis/degradation</keyword>
<organism evidence="13 14">
    <name type="scientific">Leptolyngbya subtilissima DQ-A4</name>
    <dbReference type="NCBI Taxonomy" id="2933933"/>
    <lineage>
        <taxon>Bacteria</taxon>
        <taxon>Bacillati</taxon>
        <taxon>Cyanobacteriota</taxon>
        <taxon>Cyanophyceae</taxon>
        <taxon>Leptolyngbyales</taxon>
        <taxon>Leptolyngbyaceae</taxon>
        <taxon>Leptolyngbya group</taxon>
        <taxon>Leptolyngbya</taxon>
    </lineage>
</organism>
<dbReference type="EMBL" id="JAMPKX010000002">
    <property type="protein sequence ID" value="MEP0946371.1"/>
    <property type="molecule type" value="Genomic_DNA"/>
</dbReference>
<evidence type="ECO:0000256" key="5">
    <source>
        <dbReference type="ARBA" id="ARBA00022960"/>
    </source>
</evidence>
<keyword evidence="3 10" id="KW-0328">Glycosyltransferase</keyword>
<evidence type="ECO:0000256" key="10">
    <source>
        <dbReference type="HAMAP-Rule" id="MF_00033"/>
    </source>
</evidence>
<gene>
    <name evidence="10 13" type="primary">murG</name>
    <name evidence="13" type="ORF">NC992_05755</name>
</gene>
<dbReference type="InterPro" id="IPR004276">
    <property type="entry name" value="GlycoTrans_28_N"/>
</dbReference>
<comment type="catalytic activity">
    <reaction evidence="10">
        <text>di-trans,octa-cis-undecaprenyl diphospho-N-acetyl-alpha-D-muramoyl-L-alanyl-D-glutamyl-meso-2,6-diaminopimeloyl-D-alanyl-D-alanine + UDP-N-acetyl-alpha-D-glucosamine = di-trans,octa-cis-undecaprenyl diphospho-[N-acetyl-alpha-D-glucosaminyl-(1-&gt;4)]-N-acetyl-alpha-D-muramoyl-L-alanyl-D-glutamyl-meso-2,6-diaminopimeloyl-D-alanyl-D-alanine + UDP + H(+)</text>
        <dbReference type="Rhea" id="RHEA:31227"/>
        <dbReference type="ChEBI" id="CHEBI:15378"/>
        <dbReference type="ChEBI" id="CHEBI:57705"/>
        <dbReference type="ChEBI" id="CHEBI:58223"/>
        <dbReference type="ChEBI" id="CHEBI:61387"/>
        <dbReference type="ChEBI" id="CHEBI:61388"/>
        <dbReference type="EC" id="2.4.1.227"/>
    </reaction>
</comment>
<keyword evidence="7 10" id="KW-0472">Membrane</keyword>
<comment type="subcellular location">
    <subcellularLocation>
        <location evidence="10">Cell membrane</location>
        <topology evidence="10">Peripheral membrane protein</topology>
        <orientation evidence="10">Cytoplasmic side</orientation>
    </subcellularLocation>
</comment>
<feature type="binding site" evidence="10">
    <location>
        <position position="171"/>
    </location>
    <ligand>
        <name>UDP-N-acetyl-alpha-D-glucosamine</name>
        <dbReference type="ChEBI" id="CHEBI:57705"/>
    </ligand>
</feature>
<evidence type="ECO:0000256" key="1">
    <source>
        <dbReference type="ARBA" id="ARBA00022475"/>
    </source>
</evidence>